<comment type="pathway">
    <text evidence="1 10">Nucleoside biosynthesis; alpha-ribazole biosynthesis; alpha-ribazole from 5,6-dimethylbenzimidazole: step 1/2.</text>
</comment>
<dbReference type="GO" id="GO:0008939">
    <property type="term" value="F:nicotinate-nucleotide-dimethylbenzimidazole phosphoribosyltransferase activity"/>
    <property type="evidence" value="ECO:0007669"/>
    <property type="project" value="UniProtKB-UniRule"/>
</dbReference>
<dbReference type="PATRIC" id="fig|46429.4.peg.4145"/>
<comment type="caution">
    <text evidence="11">The sequence shown here is derived from an EMBL/GenBank/DDBJ whole genome shotgun (WGS) entry which is preliminary data.</text>
</comment>
<evidence type="ECO:0000256" key="2">
    <source>
        <dbReference type="ARBA" id="ARBA00007110"/>
    </source>
</evidence>
<dbReference type="GO" id="GO:0009236">
    <property type="term" value="P:cobalamin biosynthetic process"/>
    <property type="evidence" value="ECO:0007669"/>
    <property type="project" value="UniProtKB-UniRule"/>
</dbReference>
<evidence type="ECO:0000256" key="1">
    <source>
        <dbReference type="ARBA" id="ARBA00005049"/>
    </source>
</evidence>
<keyword evidence="6 10" id="KW-0328">Glycosyltransferase</keyword>
<dbReference type="EMBL" id="JFHR01000077">
    <property type="protein sequence ID" value="KEQ51563.1"/>
    <property type="molecule type" value="Genomic_DNA"/>
</dbReference>
<keyword evidence="7 10" id="KW-0808">Transferase</keyword>
<feature type="active site" description="Proton acceptor" evidence="10">
    <location>
        <position position="305"/>
    </location>
</feature>
<dbReference type="InterPro" id="IPR017846">
    <property type="entry name" value="Nict_dMeBzImd_PRibTrfase_bact"/>
</dbReference>
<dbReference type="PANTHER" id="PTHR43463:SF1">
    <property type="entry name" value="NICOTINATE-NUCLEOTIDE--DIMETHYLBENZIMIDAZOLE PHOSPHORIBOSYLTRANSFERASE"/>
    <property type="match status" value="1"/>
</dbReference>
<comment type="catalytic activity">
    <reaction evidence="9 10">
        <text>5,6-dimethylbenzimidazole + nicotinate beta-D-ribonucleotide = alpha-ribazole 5'-phosphate + nicotinate + H(+)</text>
        <dbReference type="Rhea" id="RHEA:11196"/>
        <dbReference type="ChEBI" id="CHEBI:15378"/>
        <dbReference type="ChEBI" id="CHEBI:15890"/>
        <dbReference type="ChEBI" id="CHEBI:32544"/>
        <dbReference type="ChEBI" id="CHEBI:57502"/>
        <dbReference type="ChEBI" id="CHEBI:57918"/>
        <dbReference type="EC" id="2.4.2.21"/>
    </reaction>
</comment>
<dbReference type="InterPro" id="IPR003200">
    <property type="entry name" value="Nict_dMeBzImd_PRibTrfase"/>
</dbReference>
<dbReference type="NCBIfam" id="TIGR03160">
    <property type="entry name" value="cobT_DBIPRT"/>
    <property type="match status" value="1"/>
</dbReference>
<dbReference type="UniPathway" id="UPA00061">
    <property type="reaction ID" value="UER00516"/>
</dbReference>
<gene>
    <name evidence="10 11" type="primary">cobT</name>
    <name evidence="11" type="ORF">BV95_04158</name>
</gene>
<dbReference type="SUPFAM" id="SSF52733">
    <property type="entry name" value="Nicotinate mononucleotide:5,6-dimethylbenzimidazole phosphoribosyltransferase (CobT)"/>
    <property type="match status" value="1"/>
</dbReference>
<comment type="similarity">
    <text evidence="2 10">Belongs to the CobT family.</text>
</comment>
<dbReference type="AlphaFoldDB" id="A0A081R8P0"/>
<dbReference type="Proteomes" id="UP000028411">
    <property type="component" value="Unassembled WGS sequence"/>
</dbReference>
<dbReference type="InterPro" id="IPR036087">
    <property type="entry name" value="Nict_dMeBzImd_PRibTrfase_sf"/>
</dbReference>
<evidence type="ECO:0000256" key="5">
    <source>
        <dbReference type="ARBA" id="ARBA00022573"/>
    </source>
</evidence>
<keyword evidence="5 10" id="KW-0169">Cobalamin biosynthesis</keyword>
<evidence type="ECO:0000256" key="10">
    <source>
        <dbReference type="HAMAP-Rule" id="MF_00230"/>
    </source>
</evidence>
<accession>A0A081R8P0</accession>
<comment type="function">
    <text evidence="10">Catalyzes the synthesis of alpha-ribazole-5'-phosphate from nicotinate mononucleotide (NAMN) and 5,6-dimethylbenzimidazole (DMB).</text>
</comment>
<dbReference type="PANTHER" id="PTHR43463">
    <property type="entry name" value="NICOTINATE-NUCLEOTIDE--DIMETHYLBENZIMIDAZOLE PHOSPHORIBOSYLTRANSFERASE"/>
    <property type="match status" value="1"/>
</dbReference>
<dbReference type="NCBIfam" id="NF000996">
    <property type="entry name" value="PRK00105.1"/>
    <property type="match status" value="1"/>
</dbReference>
<evidence type="ECO:0000256" key="6">
    <source>
        <dbReference type="ARBA" id="ARBA00022676"/>
    </source>
</evidence>
<reference evidence="11 12" key="1">
    <citation type="submission" date="2014-02" db="EMBL/GenBank/DDBJ databases">
        <title>Whole genome sequence of Sphingobium chlorophenolicum NBRC 16172.</title>
        <authorList>
            <person name="Gan H.M."/>
            <person name="Gan H.Y."/>
            <person name="Chew T.H."/>
            <person name="Savka M.A."/>
        </authorList>
    </citation>
    <scope>NUCLEOTIDE SEQUENCE [LARGE SCALE GENOMIC DNA]</scope>
    <source>
        <strain evidence="11 12">NBRC 16172</strain>
    </source>
</reference>
<dbReference type="InterPro" id="IPR023195">
    <property type="entry name" value="Nict_dMeBzImd_PRibTrfase_N"/>
</dbReference>
<evidence type="ECO:0000313" key="11">
    <source>
        <dbReference type="EMBL" id="KEQ51563.1"/>
    </source>
</evidence>
<evidence type="ECO:0000256" key="4">
    <source>
        <dbReference type="ARBA" id="ARBA00015486"/>
    </source>
</evidence>
<dbReference type="CDD" id="cd02439">
    <property type="entry name" value="DMB-PRT_CobT"/>
    <property type="match status" value="1"/>
</dbReference>
<evidence type="ECO:0000256" key="8">
    <source>
        <dbReference type="ARBA" id="ARBA00030686"/>
    </source>
</evidence>
<dbReference type="EC" id="2.4.2.21" evidence="3 10"/>
<sequence length="338" mass="34087">MIRFDNRAAFAAALADLPSPDASAVAAAAERQAMLTKPAGSLGRLEEIALFMAGWQGRDRPEAQRLRAAIFAGNHGVAARGVSAFPAEVTVQMVANFRHGGAAINALAAACGAELAVVPLDLECPTGDICAEAAMSEAECLTAINAGAASVEPGLDLLLLGEMGIANSTPAAALCAQSFGGAADHWVGRGTGVDGQGLARKAQAVTLALALHGPHCGDAFETLRRMGGREIAALAGAVLAARMLRVPVMLDGFIGCAAIAPLAKDNPAITSHCLAAHMSAEAGHERLLAALALDPLLRLDMRLGEGSGAAVATQIVRSALAAHANMATFAEAAVAGAL</sequence>
<dbReference type="RefSeq" id="WP_037456656.1">
    <property type="nucleotide sequence ID" value="NZ_JFHR01000077.1"/>
</dbReference>
<evidence type="ECO:0000313" key="12">
    <source>
        <dbReference type="Proteomes" id="UP000028411"/>
    </source>
</evidence>
<evidence type="ECO:0000256" key="7">
    <source>
        <dbReference type="ARBA" id="ARBA00022679"/>
    </source>
</evidence>
<protein>
    <recommendedName>
        <fullName evidence="4 10">Nicotinate-nucleotide--dimethylbenzimidazole phosphoribosyltransferase</fullName>
        <shortName evidence="10">NN:DBI PRT</shortName>
        <ecNumber evidence="3 10">2.4.2.21</ecNumber>
    </recommendedName>
    <alternativeName>
        <fullName evidence="8 10">N(1)-alpha-phosphoribosyltransferase</fullName>
    </alternativeName>
</protein>
<dbReference type="eggNOG" id="COG2038">
    <property type="taxonomic scope" value="Bacteria"/>
</dbReference>
<evidence type="ECO:0000256" key="3">
    <source>
        <dbReference type="ARBA" id="ARBA00011991"/>
    </source>
</evidence>
<dbReference type="HAMAP" id="MF_00230">
    <property type="entry name" value="CobT"/>
    <property type="match status" value="1"/>
</dbReference>
<dbReference type="Gene3D" id="3.40.50.10210">
    <property type="match status" value="1"/>
</dbReference>
<evidence type="ECO:0000256" key="9">
    <source>
        <dbReference type="ARBA" id="ARBA00047340"/>
    </source>
</evidence>
<dbReference type="OrthoDB" id="9781491at2"/>
<proteinExistence type="inferred from homology"/>
<name>A0A081R8P0_SPHCR</name>
<dbReference type="Gene3D" id="1.10.1610.10">
    <property type="match status" value="1"/>
</dbReference>
<dbReference type="Pfam" id="PF02277">
    <property type="entry name" value="DBI_PRT"/>
    <property type="match status" value="1"/>
</dbReference>
<organism evidence="11 12">
    <name type="scientific">Sphingobium chlorophenolicum</name>
    <dbReference type="NCBI Taxonomy" id="46429"/>
    <lineage>
        <taxon>Bacteria</taxon>
        <taxon>Pseudomonadati</taxon>
        <taxon>Pseudomonadota</taxon>
        <taxon>Alphaproteobacteria</taxon>
        <taxon>Sphingomonadales</taxon>
        <taxon>Sphingomonadaceae</taxon>
        <taxon>Sphingobium</taxon>
    </lineage>
</organism>